<dbReference type="InterPro" id="IPR012340">
    <property type="entry name" value="NA-bd_OB-fold"/>
</dbReference>
<dbReference type="Gene3D" id="3.50.40.10">
    <property type="entry name" value="Phenylalanyl-trna Synthetase, Chain B, domain 3"/>
    <property type="match status" value="1"/>
</dbReference>
<keyword evidence="21" id="KW-1185">Reference proteome</keyword>
<dbReference type="SUPFAM" id="SSF46955">
    <property type="entry name" value="Putative DNA-binding domain"/>
    <property type="match status" value="1"/>
</dbReference>
<sequence length="796" mass="87453">MKFSNAWLREWVNPDLTAQQLADQITMAGLEVDAVEPVAGAFSGVVVGEIVGCEQHPDADKLRVCKVKGHPDGEMQVVCGAPNARTGIKIPFALVGAKLPGDFKIKKAKLRGVESFGMLCAQTELELGDDSDGIWELPEDAVTGTDLREYLKLDDSTIEVDLTPNRSDCLGVAGIAREVGVLNRCEVCEPAIEPVAPVIDDSLPVSLLAENACPRYVGRIIRNINIDAQTPLWMQERLRRSGLRSIDPVVDVTNYVLLELGQPMHAFDLAKLNGGITVRMAEQGEKLTLLDEQEVELNAETLLITDEKGPLAIAGIMGGLDSSVTKATKDIFLESAFFSPLAIAGKARSYGLHTDSSHRFERGVDFRLQEKAIERATQLLLEIVGGEPGPAHLREVTEAMPAERKITLRRQRVSRGLGIDMSDAEIVEIITRLGLEKIGEDADGWTFLVPSFRFDIAIESDLLEELARVYGYNRIPSIAMKAALDIVPRAEAEVAQSRLEQTLLARGYQEAITFSFIDRDASAKFDPEVEPVALQNPISAELSVMRPTLMAGLVKTLQYNLNRQQDRLRLFETGLRFVPGHDQSREALKQERMIAGLIYGTRQPEGWAGSKDLVDFYDIKADVEALLTHYEAEDEFTFAPAKHPALHPGQCAELLRNGEPVGVLGALHPELQKAYDLPKGAFLFELSLDELGQAVIPAFAPLSKFPEVRRDLAVLVDAEIPVGQLAQTAIEASGEFLTDFNVFDVYQGKGIDFNRKSVAMGLTFQHPSRTLNDEEINAAIDAVVGQLEQKYNASQR</sequence>
<keyword evidence="9 15" id="KW-0067">ATP-binding</keyword>
<dbReference type="SMART" id="SM00873">
    <property type="entry name" value="B3_4"/>
    <property type="match status" value="1"/>
</dbReference>
<dbReference type="HAMAP" id="MF_00283">
    <property type="entry name" value="Phe_tRNA_synth_beta1"/>
    <property type="match status" value="1"/>
</dbReference>
<dbReference type="PROSITE" id="PS50886">
    <property type="entry name" value="TRBD"/>
    <property type="match status" value="1"/>
</dbReference>
<dbReference type="InterPro" id="IPR009061">
    <property type="entry name" value="DNA-bd_dom_put_sf"/>
</dbReference>
<keyword evidence="13 15" id="KW-0030">Aminoacyl-tRNA synthetase</keyword>
<dbReference type="Gene3D" id="2.40.50.140">
    <property type="entry name" value="Nucleic acid-binding proteins"/>
    <property type="match status" value="1"/>
</dbReference>
<evidence type="ECO:0000256" key="3">
    <source>
        <dbReference type="ARBA" id="ARBA00011209"/>
    </source>
</evidence>
<keyword evidence="12 15" id="KW-0648">Protein biosynthesis</keyword>
<dbReference type="InterPro" id="IPR005146">
    <property type="entry name" value="B3/B4_tRNA-bd"/>
</dbReference>
<dbReference type="SUPFAM" id="SSF50249">
    <property type="entry name" value="Nucleic acid-binding proteins"/>
    <property type="match status" value="1"/>
</dbReference>
<reference evidence="20 21" key="1">
    <citation type="submission" date="2020-12" db="EMBL/GenBank/DDBJ databases">
        <title>Oil enriched cultivation method for isolating marine PHA-producing bacteria.</title>
        <authorList>
            <person name="Zheng W."/>
            <person name="Yu S."/>
            <person name="Huang Y."/>
        </authorList>
    </citation>
    <scope>NUCLEOTIDE SEQUENCE [LARGE SCALE GENOMIC DNA]</scope>
    <source>
        <strain evidence="20 21">SN0-2</strain>
    </source>
</reference>
<feature type="binding site" evidence="15">
    <location>
        <position position="461"/>
    </location>
    <ligand>
        <name>Mg(2+)</name>
        <dbReference type="ChEBI" id="CHEBI:18420"/>
        <note>shared with alpha subunit</note>
    </ligand>
</feature>
<dbReference type="CDD" id="cd00769">
    <property type="entry name" value="PheRS_beta_core"/>
    <property type="match status" value="1"/>
</dbReference>
<name>A0ABS3E7I7_9GAMM</name>
<evidence type="ECO:0000256" key="14">
    <source>
        <dbReference type="ARBA" id="ARBA00049255"/>
    </source>
</evidence>
<dbReference type="InterPro" id="IPR002547">
    <property type="entry name" value="tRNA-bd_dom"/>
</dbReference>
<dbReference type="Pfam" id="PF17759">
    <property type="entry name" value="tRNA_synthFbeta"/>
    <property type="match status" value="1"/>
</dbReference>
<dbReference type="Pfam" id="PF03484">
    <property type="entry name" value="B5"/>
    <property type="match status" value="1"/>
</dbReference>
<evidence type="ECO:0000256" key="9">
    <source>
        <dbReference type="ARBA" id="ARBA00022840"/>
    </source>
</evidence>
<dbReference type="Pfam" id="PF03147">
    <property type="entry name" value="FDX-ACB"/>
    <property type="match status" value="1"/>
</dbReference>
<dbReference type="EMBL" id="JAEKJR010000002">
    <property type="protein sequence ID" value="MBN8431275.1"/>
    <property type="molecule type" value="Genomic_DNA"/>
</dbReference>
<evidence type="ECO:0000259" key="18">
    <source>
        <dbReference type="PROSITE" id="PS51447"/>
    </source>
</evidence>
<dbReference type="Gene3D" id="3.30.56.10">
    <property type="match status" value="2"/>
</dbReference>
<evidence type="ECO:0000256" key="6">
    <source>
        <dbReference type="ARBA" id="ARBA00022598"/>
    </source>
</evidence>
<comment type="subunit">
    <text evidence="3 15">Tetramer of two alpha and two beta subunits.</text>
</comment>
<dbReference type="Pfam" id="PF03483">
    <property type="entry name" value="B3_4"/>
    <property type="match status" value="1"/>
</dbReference>
<feature type="domain" description="FDX-ACB" evidence="18">
    <location>
        <begin position="703"/>
        <end position="796"/>
    </location>
</feature>
<evidence type="ECO:0000256" key="1">
    <source>
        <dbReference type="ARBA" id="ARBA00004496"/>
    </source>
</evidence>
<evidence type="ECO:0000259" key="19">
    <source>
        <dbReference type="PROSITE" id="PS51483"/>
    </source>
</evidence>
<evidence type="ECO:0000313" key="20">
    <source>
        <dbReference type="EMBL" id="MBN8431275.1"/>
    </source>
</evidence>
<comment type="similarity">
    <text evidence="2 15">Belongs to the phenylalanyl-tRNA synthetase beta subunit family. Type 1 subfamily.</text>
</comment>
<dbReference type="InterPro" id="IPR004532">
    <property type="entry name" value="Phe-tRNA-ligase_IIc_bsu_bact"/>
</dbReference>
<evidence type="ECO:0000256" key="5">
    <source>
        <dbReference type="ARBA" id="ARBA00022555"/>
    </source>
</evidence>
<dbReference type="Gene3D" id="3.30.930.10">
    <property type="entry name" value="Bira Bifunctional Protein, Domain 2"/>
    <property type="match status" value="1"/>
</dbReference>
<dbReference type="SUPFAM" id="SSF55681">
    <property type="entry name" value="Class II aaRS and biotin synthetases"/>
    <property type="match status" value="1"/>
</dbReference>
<dbReference type="RefSeq" id="WP_207001861.1">
    <property type="nucleotide sequence ID" value="NZ_JAEKJR010000002.1"/>
</dbReference>
<dbReference type="EC" id="6.1.1.20" evidence="15"/>
<feature type="domain" description="TRNA-binding" evidence="17">
    <location>
        <begin position="39"/>
        <end position="148"/>
    </location>
</feature>
<protein>
    <recommendedName>
        <fullName evidence="15">Phenylalanine--tRNA ligase beta subunit</fullName>
        <ecNumber evidence="15">6.1.1.20</ecNumber>
    </recommendedName>
    <alternativeName>
        <fullName evidence="15">Phenylalanyl-tRNA synthetase beta subunit</fullName>
        <shortName evidence="15">PheRS</shortName>
    </alternativeName>
</protein>
<evidence type="ECO:0000259" key="17">
    <source>
        <dbReference type="PROSITE" id="PS50886"/>
    </source>
</evidence>
<dbReference type="PANTHER" id="PTHR10947:SF0">
    <property type="entry name" value="PHENYLALANINE--TRNA LIGASE BETA SUBUNIT"/>
    <property type="match status" value="1"/>
</dbReference>
<dbReference type="Pfam" id="PF01588">
    <property type="entry name" value="tRNA_bind"/>
    <property type="match status" value="1"/>
</dbReference>
<evidence type="ECO:0000256" key="16">
    <source>
        <dbReference type="PROSITE-ProRule" id="PRU00209"/>
    </source>
</evidence>
<dbReference type="InterPro" id="IPR020825">
    <property type="entry name" value="Phe-tRNA_synthase-like_B3/B4"/>
</dbReference>
<organism evidence="20 21">
    <name type="scientific">Microbulbifer salipaludis</name>
    <dbReference type="NCBI Taxonomy" id="187980"/>
    <lineage>
        <taxon>Bacteria</taxon>
        <taxon>Pseudomonadati</taxon>
        <taxon>Pseudomonadota</taxon>
        <taxon>Gammaproteobacteria</taxon>
        <taxon>Cellvibrionales</taxon>
        <taxon>Microbulbiferaceae</taxon>
        <taxon>Microbulbifer</taxon>
    </lineage>
</organism>
<keyword evidence="11 16" id="KW-0694">RNA-binding</keyword>
<keyword evidence="4 15" id="KW-0963">Cytoplasm</keyword>
<evidence type="ECO:0000256" key="10">
    <source>
        <dbReference type="ARBA" id="ARBA00022842"/>
    </source>
</evidence>
<keyword evidence="8 15" id="KW-0547">Nucleotide-binding</keyword>
<feature type="domain" description="B5" evidence="19">
    <location>
        <begin position="401"/>
        <end position="477"/>
    </location>
</feature>
<keyword evidence="7 15" id="KW-0479">Metal-binding</keyword>
<dbReference type="InterPro" id="IPR045060">
    <property type="entry name" value="Phe-tRNA-ligase_IIc_bsu"/>
</dbReference>
<comment type="cofactor">
    <cofactor evidence="15">
        <name>Mg(2+)</name>
        <dbReference type="ChEBI" id="CHEBI:18420"/>
    </cofactor>
    <text evidence="15">Binds 2 magnesium ions per tetramer.</text>
</comment>
<dbReference type="SUPFAM" id="SSF56037">
    <property type="entry name" value="PheT/TilS domain"/>
    <property type="match status" value="1"/>
</dbReference>
<dbReference type="PROSITE" id="PS51483">
    <property type="entry name" value="B5"/>
    <property type="match status" value="1"/>
</dbReference>
<dbReference type="InterPro" id="IPR033714">
    <property type="entry name" value="tRNA_bind_bactPheRS"/>
</dbReference>
<dbReference type="SUPFAM" id="SSF54991">
    <property type="entry name" value="Anticodon-binding domain of PheRS"/>
    <property type="match status" value="1"/>
</dbReference>
<dbReference type="Gene3D" id="3.30.70.380">
    <property type="entry name" value="Ferrodoxin-fold anticodon-binding domain"/>
    <property type="match status" value="1"/>
</dbReference>
<dbReference type="PROSITE" id="PS51447">
    <property type="entry name" value="FDX_ACB"/>
    <property type="match status" value="1"/>
</dbReference>
<evidence type="ECO:0000256" key="12">
    <source>
        <dbReference type="ARBA" id="ARBA00022917"/>
    </source>
</evidence>
<dbReference type="NCBIfam" id="TIGR00472">
    <property type="entry name" value="pheT_bact"/>
    <property type="match status" value="1"/>
</dbReference>
<evidence type="ECO:0000256" key="2">
    <source>
        <dbReference type="ARBA" id="ARBA00008653"/>
    </source>
</evidence>
<feature type="binding site" evidence="15">
    <location>
        <position position="464"/>
    </location>
    <ligand>
        <name>Mg(2+)</name>
        <dbReference type="ChEBI" id="CHEBI:18420"/>
        <note>shared with alpha subunit</note>
    </ligand>
</feature>
<keyword evidence="6 15" id="KW-0436">Ligase</keyword>
<evidence type="ECO:0000256" key="13">
    <source>
        <dbReference type="ARBA" id="ARBA00023146"/>
    </source>
</evidence>
<dbReference type="NCBIfam" id="NF045760">
    <property type="entry name" value="YtpR"/>
    <property type="match status" value="1"/>
</dbReference>
<dbReference type="Proteomes" id="UP000664293">
    <property type="component" value="Unassembled WGS sequence"/>
</dbReference>
<gene>
    <name evidence="15 20" type="primary">pheT</name>
    <name evidence="20" type="ORF">JF535_10480</name>
</gene>
<keyword evidence="5 16" id="KW-0820">tRNA-binding</keyword>
<dbReference type="PANTHER" id="PTHR10947">
    <property type="entry name" value="PHENYLALANYL-TRNA SYNTHETASE BETA CHAIN AND LEUCINE-RICH REPEAT-CONTAINING PROTEIN 47"/>
    <property type="match status" value="1"/>
</dbReference>
<feature type="binding site" evidence="15">
    <location>
        <position position="455"/>
    </location>
    <ligand>
        <name>Mg(2+)</name>
        <dbReference type="ChEBI" id="CHEBI:18420"/>
        <note>shared with alpha subunit</note>
    </ligand>
</feature>
<proteinExistence type="inferred from homology"/>
<evidence type="ECO:0000256" key="11">
    <source>
        <dbReference type="ARBA" id="ARBA00022884"/>
    </source>
</evidence>
<evidence type="ECO:0000256" key="7">
    <source>
        <dbReference type="ARBA" id="ARBA00022723"/>
    </source>
</evidence>
<dbReference type="InterPro" id="IPR036690">
    <property type="entry name" value="Fdx_antiC-bd_sf"/>
</dbReference>
<dbReference type="InterPro" id="IPR041616">
    <property type="entry name" value="PheRS_beta_core"/>
</dbReference>
<evidence type="ECO:0000256" key="15">
    <source>
        <dbReference type="HAMAP-Rule" id="MF_00283"/>
    </source>
</evidence>
<evidence type="ECO:0000256" key="8">
    <source>
        <dbReference type="ARBA" id="ARBA00022741"/>
    </source>
</evidence>
<accession>A0ABS3E7I7</accession>
<dbReference type="CDD" id="cd02796">
    <property type="entry name" value="tRNA_bind_bactPheRS"/>
    <property type="match status" value="1"/>
</dbReference>
<dbReference type="GO" id="GO:0004826">
    <property type="term" value="F:phenylalanine-tRNA ligase activity"/>
    <property type="evidence" value="ECO:0007669"/>
    <property type="project" value="UniProtKB-EC"/>
</dbReference>
<comment type="caution">
    <text evidence="20">The sequence shown here is derived from an EMBL/GenBank/DDBJ whole genome shotgun (WGS) entry which is preliminary data.</text>
</comment>
<evidence type="ECO:0000313" key="21">
    <source>
        <dbReference type="Proteomes" id="UP000664293"/>
    </source>
</evidence>
<dbReference type="SMART" id="SM00896">
    <property type="entry name" value="FDX-ACB"/>
    <property type="match status" value="1"/>
</dbReference>
<feature type="binding site" evidence="15">
    <location>
        <position position="465"/>
    </location>
    <ligand>
        <name>Mg(2+)</name>
        <dbReference type="ChEBI" id="CHEBI:18420"/>
        <note>shared with alpha subunit</note>
    </ligand>
</feature>
<evidence type="ECO:0000256" key="4">
    <source>
        <dbReference type="ARBA" id="ARBA00022490"/>
    </source>
</evidence>
<keyword evidence="10 15" id="KW-0460">Magnesium</keyword>
<dbReference type="InterPro" id="IPR005147">
    <property type="entry name" value="tRNA_synthase_B5-dom"/>
</dbReference>
<dbReference type="InterPro" id="IPR005121">
    <property type="entry name" value="Fdx_antiC-bd"/>
</dbReference>
<dbReference type="SMART" id="SM00874">
    <property type="entry name" value="B5"/>
    <property type="match status" value="1"/>
</dbReference>
<dbReference type="InterPro" id="IPR045864">
    <property type="entry name" value="aa-tRNA-synth_II/BPL/LPL"/>
</dbReference>
<comment type="subcellular location">
    <subcellularLocation>
        <location evidence="1 15">Cytoplasm</location>
    </subcellularLocation>
</comment>
<comment type="catalytic activity">
    <reaction evidence="14 15">
        <text>tRNA(Phe) + L-phenylalanine + ATP = L-phenylalanyl-tRNA(Phe) + AMP + diphosphate + H(+)</text>
        <dbReference type="Rhea" id="RHEA:19413"/>
        <dbReference type="Rhea" id="RHEA-COMP:9668"/>
        <dbReference type="Rhea" id="RHEA-COMP:9699"/>
        <dbReference type="ChEBI" id="CHEBI:15378"/>
        <dbReference type="ChEBI" id="CHEBI:30616"/>
        <dbReference type="ChEBI" id="CHEBI:33019"/>
        <dbReference type="ChEBI" id="CHEBI:58095"/>
        <dbReference type="ChEBI" id="CHEBI:78442"/>
        <dbReference type="ChEBI" id="CHEBI:78531"/>
        <dbReference type="ChEBI" id="CHEBI:456215"/>
        <dbReference type="EC" id="6.1.1.20"/>
    </reaction>
</comment>